<proteinExistence type="predicted"/>
<dbReference type="SUPFAM" id="SSF51126">
    <property type="entry name" value="Pectin lyase-like"/>
    <property type="match status" value="1"/>
</dbReference>
<evidence type="ECO:0000313" key="1">
    <source>
        <dbReference type="EMBL" id="KKN43192.1"/>
    </source>
</evidence>
<dbReference type="Gene3D" id="2.160.20.10">
    <property type="entry name" value="Single-stranded right-handed beta-helix, Pectin lyase-like"/>
    <property type="match status" value="1"/>
</dbReference>
<comment type="caution">
    <text evidence="1">The sequence shown here is derived from an EMBL/GenBank/DDBJ whole genome shotgun (WGS) entry which is preliminary data.</text>
</comment>
<reference evidence="1" key="1">
    <citation type="journal article" date="2015" name="Nature">
        <title>Complex archaea that bridge the gap between prokaryotes and eukaryotes.</title>
        <authorList>
            <person name="Spang A."/>
            <person name="Saw J.H."/>
            <person name="Jorgensen S.L."/>
            <person name="Zaremba-Niedzwiedzka K."/>
            <person name="Martijn J."/>
            <person name="Lind A.E."/>
            <person name="van Eijk R."/>
            <person name="Schleper C."/>
            <person name="Guy L."/>
            <person name="Ettema T.J."/>
        </authorList>
    </citation>
    <scope>NUCLEOTIDE SEQUENCE</scope>
</reference>
<dbReference type="AlphaFoldDB" id="A0A0F9R1X9"/>
<name>A0A0F9R1X9_9ZZZZ</name>
<dbReference type="InterPro" id="IPR011050">
    <property type="entry name" value="Pectin_lyase_fold/virulence"/>
</dbReference>
<accession>A0A0F9R1X9</accession>
<organism evidence="1">
    <name type="scientific">marine sediment metagenome</name>
    <dbReference type="NCBI Taxonomy" id="412755"/>
    <lineage>
        <taxon>unclassified sequences</taxon>
        <taxon>metagenomes</taxon>
        <taxon>ecological metagenomes</taxon>
    </lineage>
</organism>
<dbReference type="InterPro" id="IPR012334">
    <property type="entry name" value="Pectin_lyas_fold"/>
</dbReference>
<gene>
    <name evidence="1" type="ORF">LCGC14_0705730</name>
</gene>
<evidence type="ECO:0008006" key="2">
    <source>
        <dbReference type="Google" id="ProtNLM"/>
    </source>
</evidence>
<sequence length="271" mass="28445">MGTRVLSTGTTSPGRMLVVDAQGNGDYATIQAAINAAQAETPSETGQWLVLVAPGAYPESLTLYDYINVAGDSRDKSVWLNPSGAVAILNGAECTVSDILIAGNTSPMVQSGGSFTGHMRLRGVQCDREDATIGFLKASTGVISLYNCDVQAGGVVVDLAGGEVNVYDSKLNHYHTNGGAITENAVDVRGDVLNLVRSVIENTSPAGAGIKFFTPAPSSARIHECIVRRATGNYAIDASLAVTVRISMCTMNDEIHSNITGWLSYDENANI</sequence>
<dbReference type="EMBL" id="LAZR01001528">
    <property type="protein sequence ID" value="KKN43192.1"/>
    <property type="molecule type" value="Genomic_DNA"/>
</dbReference>
<protein>
    <recommendedName>
        <fullName evidence="2">Pectinesterase catalytic domain-containing protein</fullName>
    </recommendedName>
</protein>